<proteinExistence type="predicted"/>
<sequence>MVRKIMGTIFCLIVVYIASKIISNAKDFLELAKIILSVVSGAGIGNEIYKIWKVKE</sequence>
<evidence type="ECO:0000313" key="2">
    <source>
        <dbReference type="Proteomes" id="UP000321378"/>
    </source>
</evidence>
<dbReference type="RefSeq" id="WP_172619090.1">
    <property type="nucleotide sequence ID" value="NZ_AP019840.1"/>
</dbReference>
<protein>
    <submittedName>
        <fullName evidence="1">Uncharacterized protein</fullName>
    </submittedName>
</protein>
<accession>A0A510KLM4</accession>
<reference evidence="1 2" key="1">
    <citation type="submission" date="2019-07" db="EMBL/GenBank/DDBJ databases">
        <title>Complete Genome Sequence of Leptotrichia trevisanii Strain JMUB3935.</title>
        <authorList>
            <person name="Watanabe S."/>
            <person name="Cui L."/>
        </authorList>
    </citation>
    <scope>NUCLEOTIDE SEQUENCE [LARGE SCALE GENOMIC DNA]</scope>
    <source>
        <strain evidence="1 2">JMUB3935</strain>
    </source>
</reference>
<organism evidence="1 2">
    <name type="scientific">Leptotrichia trevisanii</name>
    <dbReference type="NCBI Taxonomy" id="109328"/>
    <lineage>
        <taxon>Bacteria</taxon>
        <taxon>Fusobacteriati</taxon>
        <taxon>Fusobacteriota</taxon>
        <taxon>Fusobacteriia</taxon>
        <taxon>Fusobacteriales</taxon>
        <taxon>Leptotrichiaceae</taxon>
        <taxon>Leptotrichia</taxon>
    </lineage>
</organism>
<name>A0A510KLM4_9FUSO</name>
<gene>
    <name evidence="1" type="ORF">JMUB3935_1513</name>
</gene>
<dbReference type="EMBL" id="AP019840">
    <property type="protein sequence ID" value="BBM52534.1"/>
    <property type="molecule type" value="Genomic_DNA"/>
</dbReference>
<evidence type="ECO:0000313" key="1">
    <source>
        <dbReference type="EMBL" id="BBM52534.1"/>
    </source>
</evidence>
<dbReference type="AlphaFoldDB" id="A0A510KLM4"/>
<dbReference type="Proteomes" id="UP000321378">
    <property type="component" value="Chromosome"/>
</dbReference>